<evidence type="ECO:0000313" key="2">
    <source>
        <dbReference type="Proteomes" id="UP000269499"/>
    </source>
</evidence>
<dbReference type="EMBL" id="QMRA01000023">
    <property type="protein sequence ID" value="RLE54500.1"/>
    <property type="molecule type" value="Genomic_DNA"/>
</dbReference>
<protein>
    <submittedName>
        <fullName evidence="1">CO dehydrogenase/acetyl-CoA synthase complex subunit epsilon</fullName>
    </submittedName>
</protein>
<dbReference type="GO" id="GO:0019385">
    <property type="term" value="P:methanogenesis, from acetate"/>
    <property type="evidence" value="ECO:0007669"/>
    <property type="project" value="InterPro"/>
</dbReference>
<reference evidence="1 2" key="1">
    <citation type="submission" date="2018-06" db="EMBL/GenBank/DDBJ databases">
        <title>Extensive metabolic versatility and redundancy in microbially diverse, dynamic hydrothermal sediments.</title>
        <authorList>
            <person name="Dombrowski N."/>
            <person name="Teske A."/>
            <person name="Baker B.J."/>
        </authorList>
    </citation>
    <scope>NUCLEOTIDE SEQUENCE [LARGE SCALE GENOMIC DNA]</scope>
    <source>
        <strain evidence="1">B20_G2</strain>
    </source>
</reference>
<accession>A0A497F6F8</accession>
<organism evidence="1 2">
    <name type="scientific">Thermoproteota archaeon</name>
    <dbReference type="NCBI Taxonomy" id="2056631"/>
    <lineage>
        <taxon>Archaea</taxon>
        <taxon>Thermoproteota</taxon>
    </lineage>
</organism>
<dbReference type="InterPro" id="IPR003704">
    <property type="entry name" value="CdhB"/>
</dbReference>
<comment type="caution">
    <text evidence="1">The sequence shown here is derived from an EMBL/GenBank/DDBJ whole genome shotgun (WGS) entry which is preliminary data.</text>
</comment>
<dbReference type="Gene3D" id="3.40.50.1220">
    <property type="entry name" value="TPP-binding domain"/>
    <property type="match status" value="1"/>
</dbReference>
<dbReference type="SUPFAM" id="SSF52467">
    <property type="entry name" value="DHS-like NAD/FAD-binding domain"/>
    <property type="match status" value="1"/>
</dbReference>
<dbReference type="Proteomes" id="UP000269499">
    <property type="component" value="Unassembled WGS sequence"/>
</dbReference>
<name>A0A497F6F8_9CREN</name>
<proteinExistence type="predicted"/>
<dbReference type="NCBIfam" id="TIGR00315">
    <property type="entry name" value="cdhB"/>
    <property type="match status" value="1"/>
</dbReference>
<dbReference type="AlphaFoldDB" id="A0A497F6F8"/>
<evidence type="ECO:0000313" key="1">
    <source>
        <dbReference type="EMBL" id="RLE54500.1"/>
    </source>
</evidence>
<gene>
    <name evidence="1" type="primary">cdhB</name>
    <name evidence="1" type="ORF">DRJ26_01840</name>
</gene>
<dbReference type="Pfam" id="PF02552">
    <property type="entry name" value="CO_dh"/>
    <property type="match status" value="1"/>
</dbReference>
<sequence>MVNVAVTPWQYGNVPGPKTALTLKGDVAGRLIKAAKKPLIIVGAEALKVKLDENRTLLDYAIELSKLSGAPVVATANTLKAFLERGYKPAAAMGSIEITERLRDRGWSIDGSGAHDLVIYIGITYQLQSQLLSSLKNFALHLRTMSLDRYYHPNATWSFPNLSFDKWVDNLNMIIEVLRGGVGGR</sequence>
<dbReference type="PIRSF" id="PIRSF006035">
    <property type="entry name" value="CO_dh_b_ACDS_e"/>
    <property type="match status" value="1"/>
</dbReference>
<dbReference type="InterPro" id="IPR029035">
    <property type="entry name" value="DHS-like_NAD/FAD-binding_dom"/>
</dbReference>